<evidence type="ECO:0000256" key="7">
    <source>
        <dbReference type="ARBA" id="ARBA00023136"/>
    </source>
</evidence>
<dbReference type="GO" id="GO:0034204">
    <property type="term" value="P:lipid translocation"/>
    <property type="evidence" value="ECO:0007669"/>
    <property type="project" value="TreeGrafter"/>
</dbReference>
<feature type="transmembrane region" description="Helical" evidence="8">
    <location>
        <begin position="58"/>
        <end position="77"/>
    </location>
</feature>
<dbReference type="PANTHER" id="PTHR47019">
    <property type="entry name" value="LIPID II FLIPPASE MURJ"/>
    <property type="match status" value="1"/>
</dbReference>
<proteinExistence type="predicted"/>
<dbReference type="Proteomes" id="UP000321617">
    <property type="component" value="Unassembled WGS sequence"/>
</dbReference>
<dbReference type="PRINTS" id="PR01806">
    <property type="entry name" value="VIRFACTRMVIN"/>
</dbReference>
<feature type="transmembrane region" description="Helical" evidence="8">
    <location>
        <begin position="203"/>
        <end position="225"/>
    </location>
</feature>
<dbReference type="InterPro" id="IPR051050">
    <property type="entry name" value="Lipid_II_flippase_MurJ/MviN"/>
</dbReference>
<feature type="transmembrane region" description="Helical" evidence="8">
    <location>
        <begin position="436"/>
        <end position="458"/>
    </location>
</feature>
<feature type="transmembrane region" description="Helical" evidence="8">
    <location>
        <begin position="291"/>
        <end position="312"/>
    </location>
</feature>
<feature type="transmembrane region" description="Helical" evidence="8">
    <location>
        <begin position="164"/>
        <end position="183"/>
    </location>
</feature>
<feature type="transmembrane region" description="Helical" evidence="8">
    <location>
        <begin position="408"/>
        <end position="430"/>
    </location>
</feature>
<keyword evidence="6 8" id="KW-1133">Transmembrane helix</keyword>
<dbReference type="OrthoDB" id="9786339at2"/>
<dbReference type="CDD" id="cd13123">
    <property type="entry name" value="MATE_MurJ_like"/>
    <property type="match status" value="1"/>
</dbReference>
<feature type="transmembrane region" description="Helical" evidence="8">
    <location>
        <begin position="97"/>
        <end position="116"/>
    </location>
</feature>
<reference evidence="9 10" key="1">
    <citation type="journal article" date="2013" name="Stand. Genomic Sci.">
        <title>Genomic Encyclopedia of Type Strains, Phase I: The one thousand microbial genomes (KMG-I) project.</title>
        <authorList>
            <person name="Kyrpides N.C."/>
            <person name="Woyke T."/>
            <person name="Eisen J.A."/>
            <person name="Garrity G."/>
            <person name="Lilburn T.G."/>
            <person name="Beck B.J."/>
            <person name="Whitman W.B."/>
            <person name="Hugenholtz P."/>
            <person name="Klenk H.P."/>
        </authorList>
    </citation>
    <scope>NUCLEOTIDE SEQUENCE [LARGE SCALE GENOMIC DNA]</scope>
    <source>
        <strain evidence="9 10">DSM 45044</strain>
    </source>
</reference>
<dbReference type="AlphaFoldDB" id="A0A562V174"/>
<dbReference type="GO" id="GO:0009252">
    <property type="term" value="P:peptidoglycan biosynthetic process"/>
    <property type="evidence" value="ECO:0007669"/>
    <property type="project" value="UniProtKB-KW"/>
</dbReference>
<protein>
    <submittedName>
        <fullName evidence="9">Putative peptidoglycan lipid II flippase</fullName>
    </submittedName>
</protein>
<evidence type="ECO:0000256" key="1">
    <source>
        <dbReference type="ARBA" id="ARBA00004651"/>
    </source>
</evidence>
<gene>
    <name evidence="9" type="ORF">LX16_2354</name>
</gene>
<feature type="transmembrane region" description="Helical" evidence="8">
    <location>
        <begin position="504"/>
        <end position="527"/>
    </location>
</feature>
<keyword evidence="3 8" id="KW-0812">Transmembrane</keyword>
<evidence type="ECO:0000256" key="2">
    <source>
        <dbReference type="ARBA" id="ARBA00022475"/>
    </source>
</evidence>
<evidence type="ECO:0000313" key="9">
    <source>
        <dbReference type="EMBL" id="TWJ11628.1"/>
    </source>
</evidence>
<feature type="transmembrane region" description="Helical" evidence="8">
    <location>
        <begin position="377"/>
        <end position="401"/>
    </location>
</feature>
<evidence type="ECO:0000256" key="8">
    <source>
        <dbReference type="SAM" id="Phobius"/>
    </source>
</evidence>
<dbReference type="RefSeq" id="WP_147137999.1">
    <property type="nucleotide sequence ID" value="NZ_BAABIJ010000002.1"/>
</dbReference>
<keyword evidence="4" id="KW-0133">Cell shape</keyword>
<dbReference type="NCBIfam" id="TIGR01695">
    <property type="entry name" value="murJ_mviN"/>
    <property type="match status" value="1"/>
</dbReference>
<name>A0A562V174_9ACTN</name>
<dbReference type="GO" id="GO:0008360">
    <property type="term" value="P:regulation of cell shape"/>
    <property type="evidence" value="ECO:0007669"/>
    <property type="project" value="UniProtKB-KW"/>
</dbReference>
<keyword evidence="5" id="KW-0573">Peptidoglycan synthesis</keyword>
<sequence>MTETKASPPSLARHGVIMAAGSLVSRITGFLRNVVIGAALGATVLGNAYTTAQYFPQMLYELLMGGVLTSVVVPLIVKARNRDLDGGEAYTQRLLTLAVTFLALATVCIVAAAPWLTTLATEENHELVTRLSYFMLPAIFFYGLCALLQAVLNTREHFAAPMWAPILNNIVIIVVGAVFFAMYTSNAATSDAITGGRVTTDMVLVLGLGTLAGIVVQSLALWPAIRKVGFRWRWRWDLRHLGLGEIGRLGGWILLYVGLNQVAMMVLIRLANMAFDNAEPGVATPGPINYNNAYLIMMMAHGIIAVSIITALMPRLSQAASEGRFGAVAANLSSGTRLSTLALVPITTVYIVLGTPLSVLLFNWANFDFESAAATGVIVAVAGLALLPFAISQLQTFAFYAMTDAKTVALINIPVVAVRVGACVLAYLLLPPQYVVAGLMGGLGLSFVVTVILSTVYLRRRVGLLGMNRIVWTWVRQLIAGAVAGLAGYGALQLLPSAEASKPVLIGVLAGVGALILVVYFAVAFLLRISEITDMAGMVRAKLGR</sequence>
<accession>A0A562V174</accession>
<keyword evidence="10" id="KW-1185">Reference proteome</keyword>
<keyword evidence="2" id="KW-1003">Cell membrane</keyword>
<organism evidence="9 10">
    <name type="scientific">Stackebrandtia albiflava</name>
    <dbReference type="NCBI Taxonomy" id="406432"/>
    <lineage>
        <taxon>Bacteria</taxon>
        <taxon>Bacillati</taxon>
        <taxon>Actinomycetota</taxon>
        <taxon>Actinomycetes</taxon>
        <taxon>Glycomycetales</taxon>
        <taxon>Glycomycetaceae</taxon>
        <taxon>Stackebrandtia</taxon>
    </lineage>
</organism>
<feature type="transmembrane region" description="Helical" evidence="8">
    <location>
        <begin position="246"/>
        <end position="271"/>
    </location>
</feature>
<dbReference type="GO" id="GO:0015648">
    <property type="term" value="F:lipid-linked peptidoglycan transporter activity"/>
    <property type="evidence" value="ECO:0007669"/>
    <property type="project" value="TreeGrafter"/>
</dbReference>
<comment type="subcellular location">
    <subcellularLocation>
        <location evidence="1">Cell membrane</location>
        <topology evidence="1">Multi-pass membrane protein</topology>
    </subcellularLocation>
</comment>
<feature type="transmembrane region" description="Helical" evidence="8">
    <location>
        <begin position="131"/>
        <end position="152"/>
    </location>
</feature>
<dbReference type="GO" id="GO:0005886">
    <property type="term" value="C:plasma membrane"/>
    <property type="evidence" value="ECO:0007669"/>
    <property type="project" value="UniProtKB-SubCell"/>
</dbReference>
<evidence type="ECO:0000256" key="6">
    <source>
        <dbReference type="ARBA" id="ARBA00022989"/>
    </source>
</evidence>
<dbReference type="PANTHER" id="PTHR47019:SF1">
    <property type="entry name" value="LIPID II FLIPPASE MURJ"/>
    <property type="match status" value="1"/>
</dbReference>
<evidence type="ECO:0000256" key="3">
    <source>
        <dbReference type="ARBA" id="ARBA00022692"/>
    </source>
</evidence>
<feature type="transmembrane region" description="Helical" evidence="8">
    <location>
        <begin position="470"/>
        <end position="492"/>
    </location>
</feature>
<dbReference type="EMBL" id="VLLL01000006">
    <property type="protein sequence ID" value="TWJ11628.1"/>
    <property type="molecule type" value="Genomic_DNA"/>
</dbReference>
<dbReference type="InterPro" id="IPR004268">
    <property type="entry name" value="MurJ"/>
</dbReference>
<evidence type="ECO:0000256" key="4">
    <source>
        <dbReference type="ARBA" id="ARBA00022960"/>
    </source>
</evidence>
<dbReference type="Pfam" id="PF03023">
    <property type="entry name" value="MurJ"/>
    <property type="match status" value="1"/>
</dbReference>
<evidence type="ECO:0000313" key="10">
    <source>
        <dbReference type="Proteomes" id="UP000321617"/>
    </source>
</evidence>
<feature type="transmembrane region" description="Helical" evidence="8">
    <location>
        <begin position="30"/>
        <end position="52"/>
    </location>
</feature>
<comment type="caution">
    <text evidence="9">The sequence shown here is derived from an EMBL/GenBank/DDBJ whole genome shotgun (WGS) entry which is preliminary data.</text>
</comment>
<evidence type="ECO:0000256" key="5">
    <source>
        <dbReference type="ARBA" id="ARBA00022984"/>
    </source>
</evidence>
<keyword evidence="7 8" id="KW-0472">Membrane</keyword>
<feature type="transmembrane region" description="Helical" evidence="8">
    <location>
        <begin position="341"/>
        <end position="365"/>
    </location>
</feature>